<dbReference type="EMBL" id="LKAM01000001">
    <property type="protein sequence ID" value="KUM51453.1"/>
    <property type="molecule type" value="Genomic_DNA"/>
</dbReference>
<keyword evidence="1" id="KW-0496">Mitochondrion</keyword>
<dbReference type="AlphaFoldDB" id="A0A124GPB4"/>
<name>A0A124GPB4_PICGL</name>
<sequence>MNLFLSPNQPLKGLSQWEGRAYLVYREMNFSHICHENDLDAPCVITRVKKKVLFRLLSVSDGDGT</sequence>
<gene>
    <name evidence="1" type="ORF">ABT39_MTgene1301</name>
</gene>
<geneLocation type="mitochondrion" evidence="1"/>
<accession>A0A124GPB4</accession>
<protein>
    <submittedName>
        <fullName evidence="1">Uncharacterized protein</fullName>
    </submittedName>
</protein>
<proteinExistence type="predicted"/>
<reference evidence="1" key="1">
    <citation type="journal article" date="2015" name="Genome Biol. Evol.">
        <title>Organellar Genomes of White Spruce (Picea glauca): Assembly and Annotation.</title>
        <authorList>
            <person name="Jackman S.D."/>
            <person name="Warren R.L."/>
            <person name="Gibb E.A."/>
            <person name="Vandervalk B.P."/>
            <person name="Mohamadi H."/>
            <person name="Chu J."/>
            <person name="Raymond A."/>
            <person name="Pleasance S."/>
            <person name="Coope R."/>
            <person name="Wildung M.R."/>
            <person name="Ritland C.E."/>
            <person name="Bousquet J."/>
            <person name="Jones S.J."/>
            <person name="Bohlmann J."/>
            <person name="Birol I."/>
        </authorList>
    </citation>
    <scope>NUCLEOTIDE SEQUENCE [LARGE SCALE GENOMIC DNA]</scope>
    <source>
        <tissue evidence="1">Flushing bud</tissue>
    </source>
</reference>
<organism evidence="1">
    <name type="scientific">Picea glauca</name>
    <name type="common">White spruce</name>
    <name type="synonym">Pinus glauca</name>
    <dbReference type="NCBI Taxonomy" id="3330"/>
    <lineage>
        <taxon>Eukaryota</taxon>
        <taxon>Viridiplantae</taxon>
        <taxon>Streptophyta</taxon>
        <taxon>Embryophyta</taxon>
        <taxon>Tracheophyta</taxon>
        <taxon>Spermatophyta</taxon>
        <taxon>Pinopsida</taxon>
        <taxon>Pinidae</taxon>
        <taxon>Conifers I</taxon>
        <taxon>Pinales</taxon>
        <taxon>Pinaceae</taxon>
        <taxon>Picea</taxon>
    </lineage>
</organism>
<comment type="caution">
    <text evidence="1">The sequence shown here is derived from an EMBL/GenBank/DDBJ whole genome shotgun (WGS) entry which is preliminary data.</text>
</comment>
<evidence type="ECO:0000313" key="1">
    <source>
        <dbReference type="EMBL" id="KUM51453.1"/>
    </source>
</evidence>